<organism evidence="2 3">
    <name type="scientific">Bionectria ochroleuca</name>
    <name type="common">Gliocladium roseum</name>
    <dbReference type="NCBI Taxonomy" id="29856"/>
    <lineage>
        <taxon>Eukaryota</taxon>
        <taxon>Fungi</taxon>
        <taxon>Dikarya</taxon>
        <taxon>Ascomycota</taxon>
        <taxon>Pezizomycotina</taxon>
        <taxon>Sordariomycetes</taxon>
        <taxon>Hypocreomycetidae</taxon>
        <taxon>Hypocreales</taxon>
        <taxon>Bionectriaceae</taxon>
        <taxon>Clonostachys</taxon>
    </lineage>
</organism>
<feature type="region of interest" description="Disordered" evidence="1">
    <location>
        <begin position="380"/>
        <end position="439"/>
    </location>
</feature>
<comment type="caution">
    <text evidence="2">The sequence shown here is derived from an EMBL/GenBank/DDBJ whole genome shotgun (WGS) entry which is preliminary data.</text>
</comment>
<protein>
    <recommendedName>
        <fullName evidence="4">HNH nuclease domain-containing protein</fullName>
    </recommendedName>
</protein>
<dbReference type="EMBL" id="CABFNS010000746">
    <property type="protein sequence ID" value="VUC26384.1"/>
    <property type="molecule type" value="Genomic_DNA"/>
</dbReference>
<name>A0ABY6U8F6_BIOOC</name>
<evidence type="ECO:0008006" key="4">
    <source>
        <dbReference type="Google" id="ProtNLM"/>
    </source>
</evidence>
<evidence type="ECO:0000256" key="1">
    <source>
        <dbReference type="SAM" id="MobiDB-lite"/>
    </source>
</evidence>
<feature type="compositionally biased region" description="Basic residues" evidence="1">
    <location>
        <begin position="1"/>
        <end position="10"/>
    </location>
</feature>
<feature type="compositionally biased region" description="Acidic residues" evidence="1">
    <location>
        <begin position="395"/>
        <end position="422"/>
    </location>
</feature>
<feature type="compositionally biased region" description="Basic and acidic residues" evidence="1">
    <location>
        <begin position="380"/>
        <end position="394"/>
    </location>
</feature>
<keyword evidence="3" id="KW-1185">Reference proteome</keyword>
<dbReference type="Proteomes" id="UP000766486">
    <property type="component" value="Unassembled WGS sequence"/>
</dbReference>
<reference evidence="2 3" key="1">
    <citation type="submission" date="2019-06" db="EMBL/GenBank/DDBJ databases">
        <authorList>
            <person name="Broberg M."/>
        </authorList>
    </citation>
    <scope>NUCLEOTIDE SEQUENCE [LARGE SCALE GENOMIC DNA]</scope>
</reference>
<feature type="region of interest" description="Disordered" evidence="1">
    <location>
        <begin position="1"/>
        <end position="26"/>
    </location>
</feature>
<accession>A0ABY6U8F6</accession>
<evidence type="ECO:0000313" key="3">
    <source>
        <dbReference type="Proteomes" id="UP000766486"/>
    </source>
</evidence>
<sequence>MGRNTRKKNKGTASSKPLQPTAGEADAEMSPSILDILYPPFPTQEWERIIGGNTIPRVLSEEGRLKAFGSEDEMQSWAHGAFLSGSEYDLHTQIWDDLSHNIQIFVRYVFPPKCMWHLVDDSVKTQLLAISPRAAEFCEDPESRGCWWLFGAWIWRILYDNLFSLACTDKWAGADWAAFGCLVKSLGEKMEIASNAKTYTYHVGRHHMARIIYLHHGPHTYPERLKRIILKTIMPIARLCDHKENRVALPELPPNYKPKQQKRTFEHALDDMVKDAIEADFSIVASPHDTRIEMHNPETGSNHGFIFEYGASMEAHFPPHNQDNGIPVDFILRPMLRTYGQLKYLHLPSRGDPHYQPNLAYDFGHCARTKPMEVLVNHFAHRDQDQTAETRETEPGDDEPDKDDPDDDEPDDDEPDDDDDDYPGSVGKGSKQQPRSKRW</sequence>
<gene>
    <name evidence="2" type="ORF">CLO192961_LOCUS187616</name>
</gene>
<evidence type="ECO:0000313" key="2">
    <source>
        <dbReference type="EMBL" id="VUC26384.1"/>
    </source>
</evidence>
<proteinExistence type="predicted"/>